<feature type="compositionally biased region" description="Basic residues" evidence="1">
    <location>
        <begin position="32"/>
        <end position="44"/>
    </location>
</feature>
<accession>A0A914RM70</accession>
<dbReference type="AlphaFoldDB" id="A0A914RM70"/>
<protein>
    <submittedName>
        <fullName evidence="3">Uncharacterized protein</fullName>
    </submittedName>
</protein>
<evidence type="ECO:0000313" key="3">
    <source>
        <dbReference type="WBParaSite" id="PEQ_0000739601-mRNA-1"/>
    </source>
</evidence>
<feature type="region of interest" description="Disordered" evidence="1">
    <location>
        <begin position="22"/>
        <end position="108"/>
    </location>
</feature>
<reference evidence="3" key="1">
    <citation type="submission" date="2022-11" db="UniProtKB">
        <authorList>
            <consortium name="WormBaseParasite"/>
        </authorList>
    </citation>
    <scope>IDENTIFICATION</scope>
</reference>
<evidence type="ECO:0000313" key="2">
    <source>
        <dbReference type="Proteomes" id="UP000887564"/>
    </source>
</evidence>
<name>A0A914RM70_PAREQ</name>
<evidence type="ECO:0000256" key="1">
    <source>
        <dbReference type="SAM" id="MobiDB-lite"/>
    </source>
</evidence>
<sequence>MLGISEWEGVVTNILAFLLKPTDLGKSPGTLVKRKTPKKRKHQTKKGDKKGEEEEGDGEGAHENKVAAVKKESRKGGDAANKKATSKGDESKIENEESMWGAGGPTDVELNDEINMLLHTMDLSQATMKEMCVEVSCFTSPKYCR</sequence>
<feature type="compositionally biased region" description="Basic and acidic residues" evidence="1">
    <location>
        <begin position="59"/>
        <end position="95"/>
    </location>
</feature>
<dbReference type="Gene3D" id="1.10.10.60">
    <property type="entry name" value="Homeodomain-like"/>
    <property type="match status" value="1"/>
</dbReference>
<dbReference type="WBParaSite" id="PEQ_0000739601-mRNA-1">
    <property type="protein sequence ID" value="PEQ_0000739601-mRNA-1"/>
    <property type="gene ID" value="PEQ_0000739601"/>
</dbReference>
<proteinExistence type="predicted"/>
<dbReference type="Proteomes" id="UP000887564">
    <property type="component" value="Unplaced"/>
</dbReference>
<keyword evidence="2" id="KW-1185">Reference proteome</keyword>
<organism evidence="2 3">
    <name type="scientific">Parascaris equorum</name>
    <name type="common">Equine roundworm</name>
    <dbReference type="NCBI Taxonomy" id="6256"/>
    <lineage>
        <taxon>Eukaryota</taxon>
        <taxon>Metazoa</taxon>
        <taxon>Ecdysozoa</taxon>
        <taxon>Nematoda</taxon>
        <taxon>Chromadorea</taxon>
        <taxon>Rhabditida</taxon>
        <taxon>Spirurina</taxon>
        <taxon>Ascaridomorpha</taxon>
        <taxon>Ascaridoidea</taxon>
        <taxon>Ascarididae</taxon>
        <taxon>Parascaris</taxon>
    </lineage>
</organism>